<keyword evidence="1" id="KW-1133">Transmembrane helix</keyword>
<evidence type="ECO:0000313" key="2">
    <source>
        <dbReference type="EMBL" id="GIH02718.1"/>
    </source>
</evidence>
<feature type="transmembrane region" description="Helical" evidence="1">
    <location>
        <begin position="45"/>
        <end position="66"/>
    </location>
</feature>
<feature type="transmembrane region" description="Helical" evidence="1">
    <location>
        <begin position="12"/>
        <end position="39"/>
    </location>
</feature>
<organism evidence="2 3">
    <name type="scientific">Rhizocola hellebori</name>
    <dbReference type="NCBI Taxonomy" id="1392758"/>
    <lineage>
        <taxon>Bacteria</taxon>
        <taxon>Bacillati</taxon>
        <taxon>Actinomycetota</taxon>
        <taxon>Actinomycetes</taxon>
        <taxon>Micromonosporales</taxon>
        <taxon>Micromonosporaceae</taxon>
        <taxon>Rhizocola</taxon>
    </lineage>
</organism>
<dbReference type="Proteomes" id="UP000612899">
    <property type="component" value="Unassembled WGS sequence"/>
</dbReference>
<feature type="transmembrane region" description="Helical" evidence="1">
    <location>
        <begin position="110"/>
        <end position="130"/>
    </location>
</feature>
<reference evidence="2" key="1">
    <citation type="submission" date="2021-01" db="EMBL/GenBank/DDBJ databases">
        <title>Whole genome shotgun sequence of Rhizocola hellebori NBRC 109834.</title>
        <authorList>
            <person name="Komaki H."/>
            <person name="Tamura T."/>
        </authorList>
    </citation>
    <scope>NUCLEOTIDE SEQUENCE</scope>
    <source>
        <strain evidence="2">NBRC 109834</strain>
    </source>
</reference>
<evidence type="ECO:0000256" key="1">
    <source>
        <dbReference type="SAM" id="Phobius"/>
    </source>
</evidence>
<feature type="transmembrane region" description="Helical" evidence="1">
    <location>
        <begin position="137"/>
        <end position="155"/>
    </location>
</feature>
<name>A0A8J3Q2K4_9ACTN</name>
<accession>A0A8J3Q2K4</accession>
<sequence length="324" mass="35211">MNIGRSASKPLVRVTLLGAGAVVVFVGLLQCGFAIPSSWPDEQRFLVYLGSPLVLLLVCGLAWYASVRLGLRFAFLTGAVVPIALACATLCIGALLQALGINPVKGFDGWAGWGIVAIAFYPAVTVWYLSRSWTVRLSVFGTVVLMAICMVFYSWTARERWRDAYYAEHTSYSTVRLLEVPGFRMKGINFIDNTSTSPIYATAGYVLEGQGEFHGVSLYVESDLGPGFDLKSGKELVDREVGLDLTECRSSRLVKPPSDKQMCIADGGLVLLLDGTGFHIFWRGPGNSADSLRAVGNAASVHRWSKHDLRSIPLGSAGYDMRRG</sequence>
<dbReference type="AlphaFoldDB" id="A0A8J3Q2K4"/>
<evidence type="ECO:0000313" key="3">
    <source>
        <dbReference type="Proteomes" id="UP000612899"/>
    </source>
</evidence>
<keyword evidence="1" id="KW-0812">Transmembrane</keyword>
<feature type="transmembrane region" description="Helical" evidence="1">
    <location>
        <begin position="73"/>
        <end position="98"/>
    </location>
</feature>
<proteinExistence type="predicted"/>
<protein>
    <submittedName>
        <fullName evidence="2">Uncharacterized protein</fullName>
    </submittedName>
</protein>
<gene>
    <name evidence="2" type="ORF">Rhe02_07850</name>
</gene>
<dbReference type="EMBL" id="BONY01000003">
    <property type="protein sequence ID" value="GIH02718.1"/>
    <property type="molecule type" value="Genomic_DNA"/>
</dbReference>
<keyword evidence="1" id="KW-0472">Membrane</keyword>
<keyword evidence="3" id="KW-1185">Reference proteome</keyword>
<comment type="caution">
    <text evidence="2">The sequence shown here is derived from an EMBL/GenBank/DDBJ whole genome shotgun (WGS) entry which is preliminary data.</text>
</comment>